<dbReference type="InterPro" id="IPR027275">
    <property type="entry name" value="PRC-brl_dom"/>
</dbReference>
<protein>
    <submittedName>
        <fullName evidence="4">DUF2382 domain-containing protein</fullName>
    </submittedName>
</protein>
<evidence type="ECO:0000256" key="1">
    <source>
        <dbReference type="SAM" id="MobiDB-lite"/>
    </source>
</evidence>
<dbReference type="Proteomes" id="UP000265768">
    <property type="component" value="Unassembled WGS sequence"/>
</dbReference>
<feature type="region of interest" description="Disordered" evidence="1">
    <location>
        <begin position="1"/>
        <end position="23"/>
    </location>
</feature>
<feature type="compositionally biased region" description="Basic and acidic residues" evidence="1">
    <location>
        <begin position="262"/>
        <end position="294"/>
    </location>
</feature>
<dbReference type="Pfam" id="PF05239">
    <property type="entry name" value="PRC"/>
    <property type="match status" value="1"/>
</dbReference>
<feature type="compositionally biased region" description="Basic and acidic residues" evidence="1">
    <location>
        <begin position="303"/>
        <end position="314"/>
    </location>
</feature>
<dbReference type="InterPro" id="IPR052967">
    <property type="entry name" value="Stress_Response_Assoc"/>
</dbReference>
<evidence type="ECO:0000259" key="3">
    <source>
        <dbReference type="Pfam" id="PF09557"/>
    </source>
</evidence>
<dbReference type="PANTHER" id="PTHR38463">
    <property type="entry name" value="STRESS RESPONSE PROTEIN YSNF"/>
    <property type="match status" value="1"/>
</dbReference>
<feature type="domain" description="DUF2382" evidence="3">
    <location>
        <begin position="177"/>
        <end position="286"/>
    </location>
</feature>
<dbReference type="InterPro" id="IPR011033">
    <property type="entry name" value="PRC_barrel-like_sf"/>
</dbReference>
<gene>
    <name evidence="4" type="ORF">D5H75_23290</name>
</gene>
<evidence type="ECO:0000313" key="4">
    <source>
        <dbReference type="EMBL" id="RJL30487.1"/>
    </source>
</evidence>
<feature type="compositionally biased region" description="Basic and acidic residues" evidence="1">
    <location>
        <begin position="221"/>
        <end position="236"/>
    </location>
</feature>
<feature type="region of interest" description="Disordered" evidence="1">
    <location>
        <begin position="120"/>
        <end position="196"/>
    </location>
</feature>
<dbReference type="GO" id="GO:0030077">
    <property type="term" value="C:plasma membrane light-harvesting complex"/>
    <property type="evidence" value="ECO:0007669"/>
    <property type="project" value="InterPro"/>
</dbReference>
<name>A0A3A4AX44_9ACTN</name>
<sequence length="314" mass="34571">MPAGRGSRRGLTTYGGPRMTTESQVQELIGSDVIGSDGERIGAIGQVYLDDSTGRPEWVTVRTGMFGKRESFVPLAQARRAGNELHVPYTKNKVKDAPNVEADERLSEQEEANLYRHYGISQAQVPTQPGMPGTGTTSRETAGAGAGGPGRHAAPGGPDQRSRGQAPTGRVQDEAAMTAAEERLRVGKERQEAGHVRLRKWVETEEADRKVQLTHQEAVVERHRIEDGRPDQTRDLGEDEAEITLYEERPVVSTEQVPVERVSVRRKDVPTEETVHGKVRREHIDVDRDPEPGRTQRGAPDPGSDRPDYGRPGQ</sequence>
<dbReference type="Pfam" id="PF09557">
    <property type="entry name" value="DUF2382"/>
    <property type="match status" value="1"/>
</dbReference>
<dbReference type="EMBL" id="QZEY01000009">
    <property type="protein sequence ID" value="RJL30487.1"/>
    <property type="molecule type" value="Genomic_DNA"/>
</dbReference>
<accession>A0A3A4AX44</accession>
<keyword evidence="5" id="KW-1185">Reference proteome</keyword>
<evidence type="ECO:0000259" key="2">
    <source>
        <dbReference type="Pfam" id="PF05239"/>
    </source>
</evidence>
<comment type="caution">
    <text evidence="4">The sequence shown here is derived from an EMBL/GenBank/DDBJ whole genome shotgun (WGS) entry which is preliminary data.</text>
</comment>
<dbReference type="AlphaFoldDB" id="A0A3A4AX44"/>
<dbReference type="InterPro" id="IPR014747">
    <property type="entry name" value="Bac_photo_RC_H_C"/>
</dbReference>
<reference evidence="4 5" key="1">
    <citation type="submission" date="2018-09" db="EMBL/GenBank/DDBJ databases">
        <title>YIM 75507 draft genome.</title>
        <authorList>
            <person name="Tang S."/>
            <person name="Feng Y."/>
        </authorList>
    </citation>
    <scope>NUCLEOTIDE SEQUENCE [LARGE SCALE GENOMIC DNA]</scope>
    <source>
        <strain evidence="4 5">YIM 75507</strain>
    </source>
</reference>
<dbReference type="InterPro" id="IPR019060">
    <property type="entry name" value="DUF2382"/>
</dbReference>
<dbReference type="SUPFAM" id="SSF50346">
    <property type="entry name" value="PRC-barrel domain"/>
    <property type="match status" value="1"/>
</dbReference>
<dbReference type="GO" id="GO:0019684">
    <property type="term" value="P:photosynthesis, light reaction"/>
    <property type="evidence" value="ECO:0007669"/>
    <property type="project" value="InterPro"/>
</dbReference>
<feature type="compositionally biased region" description="Low complexity" evidence="1">
    <location>
        <begin position="126"/>
        <end position="137"/>
    </location>
</feature>
<feature type="compositionally biased region" description="Basic and acidic residues" evidence="1">
    <location>
        <begin position="180"/>
        <end position="196"/>
    </location>
</feature>
<feature type="region of interest" description="Disordered" evidence="1">
    <location>
        <begin position="221"/>
        <end position="314"/>
    </location>
</feature>
<evidence type="ECO:0000313" key="5">
    <source>
        <dbReference type="Proteomes" id="UP000265768"/>
    </source>
</evidence>
<dbReference type="PANTHER" id="PTHR38463:SF1">
    <property type="entry name" value="STRESS RESPONSE PROTEIN YSNF"/>
    <property type="match status" value="1"/>
</dbReference>
<dbReference type="Gene3D" id="3.90.50.10">
    <property type="entry name" value="Photosynthetic Reaction Center, subunit H, domain 2"/>
    <property type="match status" value="1"/>
</dbReference>
<dbReference type="OrthoDB" id="3712018at2"/>
<organism evidence="4 5">
    <name type="scientific">Bailinhaonella thermotolerans</name>
    <dbReference type="NCBI Taxonomy" id="1070861"/>
    <lineage>
        <taxon>Bacteria</taxon>
        <taxon>Bacillati</taxon>
        <taxon>Actinomycetota</taxon>
        <taxon>Actinomycetes</taxon>
        <taxon>Streptosporangiales</taxon>
        <taxon>Streptosporangiaceae</taxon>
        <taxon>Bailinhaonella</taxon>
    </lineage>
</organism>
<proteinExistence type="predicted"/>
<feature type="domain" description="PRC-barrel" evidence="2">
    <location>
        <begin position="22"/>
        <end position="91"/>
    </location>
</feature>